<keyword evidence="3" id="KW-1185">Reference proteome</keyword>
<keyword evidence="1" id="KW-0732">Signal</keyword>
<feature type="chain" id="PRO_5041397185" evidence="1">
    <location>
        <begin position="31"/>
        <end position="195"/>
    </location>
</feature>
<gene>
    <name evidence="2" type="ORF">F5878DRAFT_629204</name>
</gene>
<name>A0AA38P275_9AGAR</name>
<evidence type="ECO:0000256" key="1">
    <source>
        <dbReference type="SAM" id="SignalP"/>
    </source>
</evidence>
<feature type="signal peptide" evidence="1">
    <location>
        <begin position="1"/>
        <end position="30"/>
    </location>
</feature>
<proteinExistence type="predicted"/>
<comment type="caution">
    <text evidence="2">The sequence shown here is derived from an EMBL/GenBank/DDBJ whole genome shotgun (WGS) entry which is preliminary data.</text>
</comment>
<sequence length="195" mass="21806">MLHSTSSLFSARAIPILLLAMCMLSITVIARPVPPGQVRPSSTTGLPIDADNSQPGTRVLPKNSGHFQLEVALETYSYNGQSKENLSLRVGTASQYIYRKPMQFHFRWEKKDTRLGYFYFENEEQAAEALVRAQINATEMQAFPVPGDDGNWKFLGDVIVYLIDNYNAVTTYTVNNWVAIRPPSKITLFGNQGSP</sequence>
<evidence type="ECO:0000313" key="3">
    <source>
        <dbReference type="Proteomes" id="UP001163846"/>
    </source>
</evidence>
<dbReference type="AlphaFoldDB" id="A0AA38P275"/>
<reference evidence="2" key="1">
    <citation type="submission" date="2022-08" db="EMBL/GenBank/DDBJ databases">
        <authorList>
            <consortium name="DOE Joint Genome Institute"/>
            <person name="Min B."/>
            <person name="Riley R."/>
            <person name="Sierra-Patev S."/>
            <person name="Naranjo-Ortiz M."/>
            <person name="Looney B."/>
            <person name="Konkel Z."/>
            <person name="Slot J.C."/>
            <person name="Sakamoto Y."/>
            <person name="Steenwyk J.L."/>
            <person name="Rokas A."/>
            <person name="Carro J."/>
            <person name="Camarero S."/>
            <person name="Ferreira P."/>
            <person name="Molpeceres G."/>
            <person name="Ruiz-Duenas F.J."/>
            <person name="Serrano A."/>
            <person name="Henrissat B."/>
            <person name="Drula E."/>
            <person name="Hughes K.W."/>
            <person name="Mata J.L."/>
            <person name="Ishikawa N.K."/>
            <person name="Vargas-Isla R."/>
            <person name="Ushijima S."/>
            <person name="Smith C.A."/>
            <person name="Ahrendt S."/>
            <person name="Andreopoulos W."/>
            <person name="He G."/>
            <person name="Labutti K."/>
            <person name="Lipzen A."/>
            <person name="Ng V."/>
            <person name="Sandor L."/>
            <person name="Barry K."/>
            <person name="Martinez A.T."/>
            <person name="Xiao Y."/>
            <person name="Gibbons J.G."/>
            <person name="Terashima K."/>
            <person name="Hibbett D.S."/>
            <person name="Grigoriev I.V."/>
        </authorList>
    </citation>
    <scope>NUCLEOTIDE SEQUENCE</scope>
    <source>
        <strain evidence="2">TFB9207</strain>
    </source>
</reference>
<dbReference type="Proteomes" id="UP001163846">
    <property type="component" value="Unassembled WGS sequence"/>
</dbReference>
<dbReference type="EMBL" id="MU806463">
    <property type="protein sequence ID" value="KAJ3834968.1"/>
    <property type="molecule type" value="Genomic_DNA"/>
</dbReference>
<protein>
    <submittedName>
        <fullName evidence="2">Uncharacterized protein</fullName>
    </submittedName>
</protein>
<organism evidence="2 3">
    <name type="scientific">Lentinula raphanica</name>
    <dbReference type="NCBI Taxonomy" id="153919"/>
    <lineage>
        <taxon>Eukaryota</taxon>
        <taxon>Fungi</taxon>
        <taxon>Dikarya</taxon>
        <taxon>Basidiomycota</taxon>
        <taxon>Agaricomycotina</taxon>
        <taxon>Agaricomycetes</taxon>
        <taxon>Agaricomycetidae</taxon>
        <taxon>Agaricales</taxon>
        <taxon>Marasmiineae</taxon>
        <taxon>Omphalotaceae</taxon>
        <taxon>Lentinula</taxon>
    </lineage>
</organism>
<evidence type="ECO:0000313" key="2">
    <source>
        <dbReference type="EMBL" id="KAJ3834968.1"/>
    </source>
</evidence>
<accession>A0AA38P275</accession>